<gene>
    <name evidence="4" type="ORF">SAMN04487752_2420</name>
</gene>
<accession>A0A1H1B4I8</accession>
<dbReference type="InterPro" id="IPR016181">
    <property type="entry name" value="Acyl_CoA_acyltransferase"/>
</dbReference>
<dbReference type="Proteomes" id="UP000199481">
    <property type="component" value="Unassembled WGS sequence"/>
</dbReference>
<protein>
    <submittedName>
        <fullName evidence="4">Phosphinothricin acetyltransferase</fullName>
    </submittedName>
</protein>
<dbReference type="Pfam" id="PF00583">
    <property type="entry name" value="Acetyltransf_1"/>
    <property type="match status" value="1"/>
</dbReference>
<dbReference type="Gene3D" id="3.40.630.30">
    <property type="match status" value="1"/>
</dbReference>
<dbReference type="PANTHER" id="PTHR43072">
    <property type="entry name" value="N-ACETYLTRANSFERASE"/>
    <property type="match status" value="1"/>
</dbReference>
<dbReference type="PANTHER" id="PTHR43072:SF23">
    <property type="entry name" value="UPF0039 PROTEIN C11D3.02C"/>
    <property type="match status" value="1"/>
</dbReference>
<feature type="domain" description="N-acetyltransferase" evidence="3">
    <location>
        <begin position="11"/>
        <end position="174"/>
    </location>
</feature>
<name>A0A1H1B4I8_9LACT</name>
<dbReference type="RefSeq" id="WP_089978192.1">
    <property type="nucleotide sequence ID" value="NZ_CP084916.1"/>
</dbReference>
<evidence type="ECO:0000256" key="1">
    <source>
        <dbReference type="ARBA" id="ARBA00022679"/>
    </source>
</evidence>
<dbReference type="OrthoDB" id="9798006at2"/>
<keyword evidence="5" id="KW-1185">Reference proteome</keyword>
<sequence>MIEVTFTKQKALIRKASSEDLPEMVDIYNKAILTGGITCDLDPFTVEERKSWFESHQIEKYPLFVYEVDGKVAGYSHLSGYRVGRRAVEQVAEISYYVNSDYRKRGIGSKLVDYALQQAKEIGYLNVIAMIVEGNGASEYILGKFGFQQWGRMPKIADFNGALHDHLYYGLKIN</sequence>
<dbReference type="PROSITE" id="PS51186">
    <property type="entry name" value="GNAT"/>
    <property type="match status" value="1"/>
</dbReference>
<dbReference type="SUPFAM" id="SSF55729">
    <property type="entry name" value="Acyl-CoA N-acyltransferases (Nat)"/>
    <property type="match status" value="1"/>
</dbReference>
<dbReference type="InterPro" id="IPR000182">
    <property type="entry name" value="GNAT_dom"/>
</dbReference>
<proteinExistence type="predicted"/>
<reference evidence="5" key="1">
    <citation type="submission" date="2016-10" db="EMBL/GenBank/DDBJ databases">
        <authorList>
            <person name="Varghese N."/>
            <person name="Submissions S."/>
        </authorList>
    </citation>
    <scope>NUCLEOTIDE SEQUENCE [LARGE SCALE GENOMIC DNA]</scope>
    <source>
        <strain evidence="5">MPL-11</strain>
    </source>
</reference>
<keyword evidence="2" id="KW-0012">Acyltransferase</keyword>
<keyword evidence="1 4" id="KW-0808">Transferase</keyword>
<dbReference type="CDD" id="cd04301">
    <property type="entry name" value="NAT_SF"/>
    <property type="match status" value="1"/>
</dbReference>
<evidence type="ECO:0000313" key="5">
    <source>
        <dbReference type="Proteomes" id="UP000199481"/>
    </source>
</evidence>
<evidence type="ECO:0000313" key="4">
    <source>
        <dbReference type="EMBL" id="SDQ46822.1"/>
    </source>
</evidence>
<evidence type="ECO:0000259" key="3">
    <source>
        <dbReference type="PROSITE" id="PS51186"/>
    </source>
</evidence>
<dbReference type="EMBL" id="FNJW01000008">
    <property type="protein sequence ID" value="SDQ46822.1"/>
    <property type="molecule type" value="Genomic_DNA"/>
</dbReference>
<organism evidence="4 5">
    <name type="scientific">Carnobacterium viridans</name>
    <dbReference type="NCBI Taxonomy" id="174587"/>
    <lineage>
        <taxon>Bacteria</taxon>
        <taxon>Bacillati</taxon>
        <taxon>Bacillota</taxon>
        <taxon>Bacilli</taxon>
        <taxon>Lactobacillales</taxon>
        <taxon>Carnobacteriaceae</taxon>
        <taxon>Carnobacterium</taxon>
    </lineage>
</organism>
<dbReference type="GO" id="GO:0016747">
    <property type="term" value="F:acyltransferase activity, transferring groups other than amino-acyl groups"/>
    <property type="evidence" value="ECO:0007669"/>
    <property type="project" value="InterPro"/>
</dbReference>
<evidence type="ECO:0000256" key="2">
    <source>
        <dbReference type="ARBA" id="ARBA00023315"/>
    </source>
</evidence>
<dbReference type="AlphaFoldDB" id="A0A1H1B4I8"/>